<dbReference type="GO" id="GO:0005524">
    <property type="term" value="F:ATP binding"/>
    <property type="evidence" value="ECO:0007669"/>
    <property type="project" value="InterPro"/>
</dbReference>
<organism evidence="2 3">
    <name type="scientific">Candidatus Scalindua rubra</name>
    <dbReference type="NCBI Taxonomy" id="1872076"/>
    <lineage>
        <taxon>Bacteria</taxon>
        <taxon>Pseudomonadati</taxon>
        <taxon>Planctomycetota</taxon>
        <taxon>Candidatus Brocadiia</taxon>
        <taxon>Candidatus Brocadiales</taxon>
        <taxon>Candidatus Scalinduaceae</taxon>
        <taxon>Candidatus Scalindua</taxon>
    </lineage>
</organism>
<evidence type="ECO:0000259" key="1">
    <source>
        <dbReference type="SMART" id="SM00760"/>
    </source>
</evidence>
<gene>
    <name evidence="2" type="primary">dnaA_1</name>
    <name evidence="2" type="ORF">SCARUB_02547</name>
</gene>
<name>A0A1E3X9P5_9BACT</name>
<dbReference type="GO" id="GO:0006275">
    <property type="term" value="P:regulation of DNA replication"/>
    <property type="evidence" value="ECO:0007669"/>
    <property type="project" value="InterPro"/>
</dbReference>
<feature type="domain" description="Chromosomal replication initiator DnaA C-terminal" evidence="1">
    <location>
        <begin position="1"/>
        <end position="68"/>
    </location>
</feature>
<evidence type="ECO:0000313" key="3">
    <source>
        <dbReference type="Proteomes" id="UP000094056"/>
    </source>
</evidence>
<dbReference type="GO" id="GO:0043565">
    <property type="term" value="F:sequence-specific DNA binding"/>
    <property type="evidence" value="ECO:0007669"/>
    <property type="project" value="InterPro"/>
</dbReference>
<reference evidence="2 3" key="1">
    <citation type="submission" date="2016-07" db="EMBL/GenBank/DDBJ databases">
        <title>Draft genome of Scalindua rubra, obtained from a brine-seawater interface in the Red Sea, sheds light on salt adaptation in anammox bacteria.</title>
        <authorList>
            <person name="Speth D.R."/>
            <person name="Lagkouvardos I."/>
            <person name="Wang Y."/>
            <person name="Qian P.-Y."/>
            <person name="Dutilh B.E."/>
            <person name="Jetten M.S."/>
        </authorList>
    </citation>
    <scope>NUCLEOTIDE SEQUENCE [LARGE SCALE GENOMIC DNA]</scope>
    <source>
        <strain evidence="2">BSI-1</strain>
    </source>
</reference>
<comment type="caution">
    <text evidence="2">The sequence shown here is derived from an EMBL/GenBank/DDBJ whole genome shotgun (WGS) entry which is preliminary data.</text>
</comment>
<dbReference type="InterPro" id="IPR010921">
    <property type="entry name" value="Trp_repressor/repl_initiator"/>
</dbReference>
<evidence type="ECO:0000313" key="2">
    <source>
        <dbReference type="EMBL" id="ODS32351.1"/>
    </source>
</evidence>
<dbReference type="Proteomes" id="UP000094056">
    <property type="component" value="Unassembled WGS sequence"/>
</dbReference>
<proteinExistence type="predicted"/>
<dbReference type="Pfam" id="PF08299">
    <property type="entry name" value="Bac_DnaA_C"/>
    <property type="match status" value="1"/>
</dbReference>
<dbReference type="Gene3D" id="1.10.1750.10">
    <property type="match status" value="1"/>
</dbReference>
<dbReference type="GO" id="GO:0006270">
    <property type="term" value="P:DNA replication initiation"/>
    <property type="evidence" value="ECO:0007669"/>
    <property type="project" value="InterPro"/>
</dbReference>
<dbReference type="InterPro" id="IPR013159">
    <property type="entry name" value="DnaA_C"/>
</dbReference>
<dbReference type="SMART" id="SM00760">
    <property type="entry name" value="Bac_DnaA_C"/>
    <property type="match status" value="1"/>
</dbReference>
<dbReference type="AlphaFoldDB" id="A0A1E3X9P5"/>
<accession>A0A1E3X9P5</accession>
<dbReference type="SUPFAM" id="SSF48295">
    <property type="entry name" value="TrpR-like"/>
    <property type="match status" value="1"/>
</dbReference>
<dbReference type="EMBL" id="MAYW01000067">
    <property type="protein sequence ID" value="ODS32351.1"/>
    <property type="molecule type" value="Genomic_DNA"/>
</dbReference>
<protein>
    <submittedName>
        <fullName evidence="2">Chromosomal replication initiator protein DnaA</fullName>
    </submittedName>
</protein>
<sequence length="92" mass="10605">MITRVIDEVIRNYKMEKSTLLQRKRHISFEARDVGMYILKMYTGLKNKAIGEIFGVSLSAVNKAALRVSIQRRKQKGLGERIEKIAYSAFKV</sequence>